<evidence type="ECO:0000313" key="2">
    <source>
        <dbReference type="Proteomes" id="UP000245119"/>
    </source>
</evidence>
<protein>
    <submittedName>
        <fullName evidence="1">Uncharacterized protein</fullName>
    </submittedName>
</protein>
<proteinExistence type="predicted"/>
<reference evidence="1 2" key="1">
    <citation type="submission" date="2018-04" db="EMBL/GenBank/DDBJ databases">
        <title>The genome of golden apple snail Pomacea canaliculata provides insight into stress tolerance and invasive adaptation.</title>
        <authorList>
            <person name="Liu C."/>
            <person name="Liu B."/>
            <person name="Ren Y."/>
            <person name="Zhang Y."/>
            <person name="Wang H."/>
            <person name="Li S."/>
            <person name="Jiang F."/>
            <person name="Yin L."/>
            <person name="Zhang G."/>
            <person name="Qian W."/>
            <person name="Fan W."/>
        </authorList>
    </citation>
    <scope>NUCLEOTIDE SEQUENCE [LARGE SCALE GENOMIC DNA]</scope>
    <source>
        <strain evidence="1">SZHN2017</strain>
        <tissue evidence="1">Muscle</tissue>
    </source>
</reference>
<name>A0A2T7NVS8_POMCA</name>
<keyword evidence="2" id="KW-1185">Reference proteome</keyword>
<evidence type="ECO:0000313" key="1">
    <source>
        <dbReference type="EMBL" id="PVD25256.1"/>
    </source>
</evidence>
<comment type="caution">
    <text evidence="1">The sequence shown here is derived from an EMBL/GenBank/DDBJ whole genome shotgun (WGS) entry which is preliminary data.</text>
</comment>
<dbReference type="Proteomes" id="UP000245119">
    <property type="component" value="Linkage Group LG9"/>
</dbReference>
<dbReference type="EMBL" id="PZQS01000009">
    <property type="protein sequence ID" value="PVD25256.1"/>
    <property type="molecule type" value="Genomic_DNA"/>
</dbReference>
<organism evidence="1 2">
    <name type="scientific">Pomacea canaliculata</name>
    <name type="common">Golden apple snail</name>
    <dbReference type="NCBI Taxonomy" id="400727"/>
    <lineage>
        <taxon>Eukaryota</taxon>
        <taxon>Metazoa</taxon>
        <taxon>Spiralia</taxon>
        <taxon>Lophotrochozoa</taxon>
        <taxon>Mollusca</taxon>
        <taxon>Gastropoda</taxon>
        <taxon>Caenogastropoda</taxon>
        <taxon>Architaenioglossa</taxon>
        <taxon>Ampullarioidea</taxon>
        <taxon>Ampullariidae</taxon>
        <taxon>Pomacea</taxon>
    </lineage>
</organism>
<accession>A0A2T7NVS8</accession>
<dbReference type="AlphaFoldDB" id="A0A2T7NVS8"/>
<gene>
    <name evidence="1" type="ORF">C0Q70_15754</name>
</gene>
<sequence length="82" mass="9585">MEKSRYMYSAVPATAMRDVLQRRIELFETDPDAAEYNTIEDLLELADKYQVEQIVDLYGHYKQLNALRQQLVQLASSMPSDR</sequence>